<dbReference type="GO" id="GO:0016747">
    <property type="term" value="F:acyltransferase activity, transferring groups other than amino-acyl groups"/>
    <property type="evidence" value="ECO:0007669"/>
    <property type="project" value="TreeGrafter"/>
</dbReference>
<evidence type="ECO:0000313" key="2">
    <source>
        <dbReference type="Proteomes" id="UP000198327"/>
    </source>
</evidence>
<dbReference type="STRING" id="398843.A3K89_06570"/>
<dbReference type="InterPro" id="IPR000801">
    <property type="entry name" value="Esterase-like"/>
</dbReference>
<dbReference type="Proteomes" id="UP000198327">
    <property type="component" value="Unassembled WGS sequence"/>
</dbReference>
<evidence type="ECO:0000313" key="1">
    <source>
        <dbReference type="EMBL" id="SNS89828.1"/>
    </source>
</evidence>
<accession>A0A239I938</accession>
<dbReference type="SUPFAM" id="SSF53474">
    <property type="entry name" value="alpha/beta-Hydrolases"/>
    <property type="match status" value="1"/>
</dbReference>
<gene>
    <name evidence="1" type="ORF">SAMN05421642_106275</name>
</gene>
<dbReference type="RefSeq" id="WP_089246652.1">
    <property type="nucleotide sequence ID" value="NZ_FZOW01000006.1"/>
</dbReference>
<dbReference type="AlphaFoldDB" id="A0A239I938"/>
<dbReference type="Gene3D" id="3.40.50.1820">
    <property type="entry name" value="alpha/beta hydrolase"/>
    <property type="match status" value="1"/>
</dbReference>
<keyword evidence="2" id="KW-1185">Reference proteome</keyword>
<dbReference type="GO" id="GO:0016787">
    <property type="term" value="F:hydrolase activity"/>
    <property type="evidence" value="ECO:0007669"/>
    <property type="project" value="UniProtKB-KW"/>
</dbReference>
<name>A0A239I938_9NOCA</name>
<dbReference type="EMBL" id="FZOW01000006">
    <property type="protein sequence ID" value="SNS89828.1"/>
    <property type="molecule type" value="Genomic_DNA"/>
</dbReference>
<proteinExistence type="predicted"/>
<sequence>MLTRARSVPGSLRRLRSSLVAGLVTVLIAAFGAIFLGTGVAQADSALVYVHSDAMNKDIPVKVLKAAGEGPAPTIYLLDGLRAPDDNNGWLIETDVEQFFADKHVNVVIPFGGGGTFYTDWQQPDPKLGVVKWETFLTQELPPVMAAQFGSDGVNNAIAGLSMSGTSALNLAAHHPDFYKAVASFSGYPSASSPGYAQGIQVSVGEMGGNARNMWGAWPSDAWRYNDPLRNTAALRNTAVFVSAGTGSPLTDPTVNPVSAQFDPVKFAQMVPLETASGLSSRAYVAALRAAGINPEVRITGTGTHWWNFWEEHLHDAWFTTFAPALGQ</sequence>
<dbReference type="PANTHER" id="PTHR48098:SF1">
    <property type="entry name" value="DIACYLGLYCEROL ACYLTRANSFERASE_MYCOLYLTRANSFERASE AG85A"/>
    <property type="match status" value="1"/>
</dbReference>
<dbReference type="InterPro" id="IPR050583">
    <property type="entry name" value="Mycobacterial_A85_antigen"/>
</dbReference>
<dbReference type="InterPro" id="IPR029058">
    <property type="entry name" value="AB_hydrolase_fold"/>
</dbReference>
<reference evidence="2" key="1">
    <citation type="submission" date="2017-06" db="EMBL/GenBank/DDBJ databases">
        <authorList>
            <person name="Varghese N."/>
            <person name="Submissions S."/>
        </authorList>
    </citation>
    <scope>NUCLEOTIDE SEQUENCE [LARGE SCALE GENOMIC DNA]</scope>
    <source>
        <strain evidence="2">JCM 23211</strain>
    </source>
</reference>
<dbReference type="PANTHER" id="PTHR48098">
    <property type="entry name" value="ENTEROCHELIN ESTERASE-RELATED"/>
    <property type="match status" value="1"/>
</dbReference>
<keyword evidence="1" id="KW-0378">Hydrolase</keyword>
<dbReference type="OrthoDB" id="4366784at2"/>
<organism evidence="1 2">
    <name type="scientific">Rhodococcoides kyotonense</name>
    <dbReference type="NCBI Taxonomy" id="398843"/>
    <lineage>
        <taxon>Bacteria</taxon>
        <taxon>Bacillati</taxon>
        <taxon>Actinomycetota</taxon>
        <taxon>Actinomycetes</taxon>
        <taxon>Mycobacteriales</taxon>
        <taxon>Nocardiaceae</taxon>
        <taxon>Rhodococcoides</taxon>
    </lineage>
</organism>
<protein>
    <submittedName>
        <fullName evidence="1">S-formylglutathione hydrolase FrmB</fullName>
    </submittedName>
</protein>
<dbReference type="Pfam" id="PF00756">
    <property type="entry name" value="Esterase"/>
    <property type="match status" value="1"/>
</dbReference>